<dbReference type="RefSeq" id="WP_147133423.1">
    <property type="nucleotide sequence ID" value="NZ_VOSC01000019.1"/>
</dbReference>
<dbReference type="EMBL" id="VOSC01000019">
    <property type="protein sequence ID" value="TXE11766.1"/>
    <property type="molecule type" value="Genomic_DNA"/>
</dbReference>
<keyword evidence="4" id="KW-0325">Glycoprotein</keyword>
<comment type="caution">
    <text evidence="8">The sequence shown here is derived from an EMBL/GenBank/DDBJ whole genome shotgun (WGS) entry which is preliminary data.</text>
</comment>
<dbReference type="InterPro" id="IPR000917">
    <property type="entry name" value="Sulfatase_N"/>
</dbReference>
<reference evidence="9" key="1">
    <citation type="submission" date="2019-08" db="EMBL/GenBank/DDBJ databases">
        <title>Seonamhaeicola sediminis sp. nov., isolated from marine sediment.</title>
        <authorList>
            <person name="Cao W.R."/>
        </authorList>
    </citation>
    <scope>NUCLEOTIDE SEQUENCE [LARGE SCALE GENOMIC DNA]</scope>
    <source>
        <strain evidence="9">Gy8</strain>
    </source>
</reference>
<evidence type="ECO:0000256" key="4">
    <source>
        <dbReference type="ARBA" id="ARBA00023180"/>
    </source>
</evidence>
<dbReference type="PANTHER" id="PTHR43108:SF6">
    <property type="entry name" value="N-SULPHOGLUCOSAMINE SULPHOHYDROLASE"/>
    <property type="match status" value="1"/>
</dbReference>
<keyword evidence="3" id="KW-0378">Hydrolase</keyword>
<dbReference type="Pfam" id="PF16347">
    <property type="entry name" value="SGSH_C"/>
    <property type="match status" value="1"/>
</dbReference>
<evidence type="ECO:0000259" key="6">
    <source>
        <dbReference type="Pfam" id="PF00884"/>
    </source>
</evidence>
<accession>A0A5C7ASN1</accession>
<evidence type="ECO:0000313" key="9">
    <source>
        <dbReference type="Proteomes" id="UP000321790"/>
    </source>
</evidence>
<name>A0A5C7ASN1_9FLAO</name>
<dbReference type="Proteomes" id="UP000321790">
    <property type="component" value="Unassembled WGS sequence"/>
</dbReference>
<dbReference type="AlphaFoldDB" id="A0A5C7ASN1"/>
<gene>
    <name evidence="8" type="ORF">FUA26_06780</name>
</gene>
<feature type="domain" description="Sulfatase N-terminal" evidence="6">
    <location>
        <begin position="40"/>
        <end position="393"/>
    </location>
</feature>
<comment type="similarity">
    <text evidence="1">Belongs to the sulfatase family.</text>
</comment>
<protein>
    <submittedName>
        <fullName evidence="8">Sulfatase</fullName>
    </submittedName>
</protein>
<dbReference type="Pfam" id="PF00884">
    <property type="entry name" value="Sulfatase"/>
    <property type="match status" value="1"/>
</dbReference>
<evidence type="ECO:0000256" key="1">
    <source>
        <dbReference type="ARBA" id="ARBA00008779"/>
    </source>
</evidence>
<dbReference type="InterPro" id="IPR024607">
    <property type="entry name" value="Sulfatase_CS"/>
</dbReference>
<feature type="domain" description="N-sulphoglucosamine sulphohydrolase C-terminal" evidence="7">
    <location>
        <begin position="476"/>
        <end position="517"/>
    </location>
</feature>
<keyword evidence="2 5" id="KW-0732">Signal</keyword>
<feature type="signal peptide" evidence="5">
    <location>
        <begin position="1"/>
        <end position="26"/>
    </location>
</feature>
<proteinExistence type="inferred from homology"/>
<evidence type="ECO:0000259" key="7">
    <source>
        <dbReference type="Pfam" id="PF16347"/>
    </source>
</evidence>
<feature type="chain" id="PRO_5023067611" evidence="5">
    <location>
        <begin position="27"/>
        <end position="540"/>
    </location>
</feature>
<evidence type="ECO:0000256" key="3">
    <source>
        <dbReference type="ARBA" id="ARBA00022801"/>
    </source>
</evidence>
<dbReference type="OrthoDB" id="9789742at2"/>
<dbReference type="Gene3D" id="3.40.720.10">
    <property type="entry name" value="Alkaline Phosphatase, subunit A"/>
    <property type="match status" value="1"/>
</dbReference>
<sequence>MYVIKRHYKKKVLPLLLGLLVSFAFAQKNIEATKKKSSKPNIIFIMSDDHTSQAIGAYGGRLSNLNLTPNLDTLANNGIRFTNAFCNNSICTPSRASIISGQYPQTNGVLDLDIALDPEKQYLPKELKKLGYSTAVIGKWHLHIEPSAFDYYKVLPGQGKYFNPSFYEKGKGPWKKNKVETTGHSTDVITDASIDYLKNRDKNKPFFLMHHYKAPHDMFEYAPRYEDFLANTEIPEPSSLYYQPNWGSEGTRGKNDSLVNYIGTSISNRHMYRNYNKFFHEDSLQGRANSAHVAYQDYLKRYLRCVKGVDDNLGRLFAYLKEEGLWENTVIIYTGDQGMMLGEHDLQDKRWMYDESMRMPYIMHYPKMIKPQSVTDLLINNTDYAPTMIELAGGKTPEYMQGKSFINTLQGKEENNWRETTYYRYWMHIIHHYVPAHFGVRSKDYKLMFYYGKHYLPEKDFKKHYWATQYYGIERETPHTWEFYDLKNDPEELHNRYNDPEYKAIIDKMKVQLKQQRIDLNETDENFPEIQAIVDKHWND</sequence>
<dbReference type="InterPro" id="IPR032506">
    <property type="entry name" value="SGSH_C"/>
</dbReference>
<organism evidence="8 9">
    <name type="scientific">Seonamhaeicola algicola</name>
    <dbReference type="NCBI Taxonomy" id="1719036"/>
    <lineage>
        <taxon>Bacteria</taxon>
        <taxon>Pseudomonadati</taxon>
        <taxon>Bacteroidota</taxon>
        <taxon>Flavobacteriia</taxon>
        <taxon>Flavobacteriales</taxon>
        <taxon>Flavobacteriaceae</taxon>
    </lineage>
</organism>
<dbReference type="SUPFAM" id="SSF53649">
    <property type="entry name" value="Alkaline phosphatase-like"/>
    <property type="match status" value="1"/>
</dbReference>
<evidence type="ECO:0000256" key="5">
    <source>
        <dbReference type="SAM" id="SignalP"/>
    </source>
</evidence>
<keyword evidence="9" id="KW-1185">Reference proteome</keyword>
<dbReference type="GO" id="GO:0016787">
    <property type="term" value="F:hydrolase activity"/>
    <property type="evidence" value="ECO:0007669"/>
    <property type="project" value="UniProtKB-KW"/>
</dbReference>
<dbReference type="CDD" id="cd16031">
    <property type="entry name" value="G6S_like"/>
    <property type="match status" value="1"/>
</dbReference>
<dbReference type="PROSITE" id="PS00149">
    <property type="entry name" value="SULFATASE_2"/>
    <property type="match status" value="1"/>
</dbReference>
<evidence type="ECO:0000313" key="8">
    <source>
        <dbReference type="EMBL" id="TXE11766.1"/>
    </source>
</evidence>
<dbReference type="InterPro" id="IPR017850">
    <property type="entry name" value="Alkaline_phosphatase_core_sf"/>
</dbReference>
<dbReference type="PANTHER" id="PTHR43108">
    <property type="entry name" value="N-ACETYLGLUCOSAMINE-6-SULFATASE FAMILY MEMBER"/>
    <property type="match status" value="1"/>
</dbReference>
<evidence type="ECO:0000256" key="2">
    <source>
        <dbReference type="ARBA" id="ARBA00022729"/>
    </source>
</evidence>